<keyword evidence="1" id="KW-1133">Transmembrane helix</keyword>
<dbReference type="NCBIfam" id="TIGR04127">
    <property type="entry name" value="flavo_near_exo"/>
    <property type="match status" value="1"/>
</dbReference>
<dbReference type="Proteomes" id="UP000287701">
    <property type="component" value="Chromosome"/>
</dbReference>
<organism evidence="2 3">
    <name type="scientific">Ornithobacterium rhinotracheale</name>
    <dbReference type="NCBI Taxonomy" id="28251"/>
    <lineage>
        <taxon>Bacteria</taxon>
        <taxon>Pseudomonadati</taxon>
        <taxon>Bacteroidota</taxon>
        <taxon>Flavobacteriia</taxon>
        <taxon>Flavobacteriales</taxon>
        <taxon>Weeksellaceae</taxon>
        <taxon>Ornithobacterium</taxon>
    </lineage>
</organism>
<sequence length="146" mass="17137">MKFLRWALVVVLIFALMAVRFFQTELFYDPLLAYFKTDYHHVAFPQMDLTKHLLSMLFRYGLNTLISLGIIALIFRKKAYVQFSALVYVVGALVFFGLYYYSLKTEFSSLGFTAGFYIRRLIIQPVMLLILIPVFLYTNHLGKRNH</sequence>
<keyword evidence="1" id="KW-0812">Transmembrane</keyword>
<evidence type="ECO:0000256" key="1">
    <source>
        <dbReference type="SAM" id="Phobius"/>
    </source>
</evidence>
<dbReference type="OrthoDB" id="982493at2"/>
<accession>A0A410JQP0</accession>
<feature type="transmembrane region" description="Helical" evidence="1">
    <location>
        <begin position="57"/>
        <end position="75"/>
    </location>
</feature>
<protein>
    <submittedName>
        <fullName evidence="2">Exosortase F system-associated protein</fullName>
    </submittedName>
</protein>
<evidence type="ECO:0000313" key="2">
    <source>
        <dbReference type="EMBL" id="QAR30475.1"/>
    </source>
</evidence>
<proteinExistence type="predicted"/>
<dbReference type="InterPro" id="IPR026414">
    <property type="entry name" value="ExosoTase_F-assoc_memb"/>
</dbReference>
<reference evidence="2 3" key="1">
    <citation type="submission" date="2019-01" db="EMBL/GenBank/DDBJ databases">
        <title>Whole Genome of Ornithobacterium rhinotracheale FARPER-174b.</title>
        <authorList>
            <person name="Tataje-Lavanda L.A."/>
            <person name="Montalvan A."/>
            <person name="Montesinos R."/>
            <person name="Zimic M."/>
            <person name="Fernandez-Sanchez M."/>
            <person name="Fernandez-Diaz M."/>
        </authorList>
    </citation>
    <scope>NUCLEOTIDE SEQUENCE [LARGE SCALE GENOMIC DNA]</scope>
    <source>
        <strain evidence="2 3">FARPER-174b</strain>
    </source>
</reference>
<feature type="transmembrane region" description="Helical" evidence="1">
    <location>
        <begin position="80"/>
        <end position="101"/>
    </location>
</feature>
<keyword evidence="1" id="KW-0472">Membrane</keyword>
<dbReference type="EMBL" id="CP035107">
    <property type="protein sequence ID" value="QAR30475.1"/>
    <property type="molecule type" value="Genomic_DNA"/>
</dbReference>
<dbReference type="RefSeq" id="WP_128500963.1">
    <property type="nucleotide sequence ID" value="NZ_CP035107.1"/>
</dbReference>
<feature type="transmembrane region" description="Helical" evidence="1">
    <location>
        <begin position="121"/>
        <end position="138"/>
    </location>
</feature>
<gene>
    <name evidence="2" type="ORF">EQP59_03455</name>
</gene>
<name>A0A410JQP0_ORNRH</name>
<evidence type="ECO:0000313" key="3">
    <source>
        <dbReference type="Proteomes" id="UP000287701"/>
    </source>
</evidence>
<dbReference type="AlphaFoldDB" id="A0A410JQP0"/>